<accession>A0A0V0XUB9</accession>
<reference evidence="1 2" key="1">
    <citation type="submission" date="2015-01" db="EMBL/GenBank/DDBJ databases">
        <title>Evolution of Trichinella species and genotypes.</title>
        <authorList>
            <person name="Korhonen P.K."/>
            <person name="Edoardo P."/>
            <person name="Giuseppe L.R."/>
            <person name="Gasser R.B."/>
        </authorList>
    </citation>
    <scope>NUCLEOTIDE SEQUENCE [LARGE SCALE GENOMIC DNA]</scope>
    <source>
        <strain evidence="1">ISS141</strain>
    </source>
</reference>
<dbReference type="AlphaFoldDB" id="A0A0V0XUB9"/>
<name>A0A0V0XUB9_TRIPS</name>
<protein>
    <submittedName>
        <fullName evidence="1">Uncharacterized protein</fullName>
    </submittedName>
</protein>
<dbReference type="Proteomes" id="UP000054815">
    <property type="component" value="Unassembled WGS sequence"/>
</dbReference>
<evidence type="ECO:0000313" key="1">
    <source>
        <dbReference type="EMBL" id="KRX91394.1"/>
    </source>
</evidence>
<gene>
    <name evidence="1" type="ORF">T4E_6339</name>
</gene>
<organism evidence="1 2">
    <name type="scientific">Trichinella pseudospiralis</name>
    <name type="common">Parasitic roundworm</name>
    <dbReference type="NCBI Taxonomy" id="6337"/>
    <lineage>
        <taxon>Eukaryota</taxon>
        <taxon>Metazoa</taxon>
        <taxon>Ecdysozoa</taxon>
        <taxon>Nematoda</taxon>
        <taxon>Enoplea</taxon>
        <taxon>Dorylaimia</taxon>
        <taxon>Trichinellida</taxon>
        <taxon>Trichinellidae</taxon>
        <taxon>Trichinella</taxon>
    </lineage>
</organism>
<comment type="caution">
    <text evidence="1">The sequence shown here is derived from an EMBL/GenBank/DDBJ whole genome shotgun (WGS) entry which is preliminary data.</text>
</comment>
<sequence>MQEELNSPQCLLQAGYYSCQLAVLGEKWWPGTFLSFFFASSSVRYRVFQSQLTDFPMYHLAEVEIAVLYLCIHKVALNRWYQGCFEITNYCLRLETDREECRFVY</sequence>
<dbReference type="EMBL" id="JYDU01000138">
    <property type="protein sequence ID" value="KRX91394.1"/>
    <property type="molecule type" value="Genomic_DNA"/>
</dbReference>
<evidence type="ECO:0000313" key="2">
    <source>
        <dbReference type="Proteomes" id="UP000054815"/>
    </source>
</evidence>
<proteinExistence type="predicted"/>